<sequence>MENAEKVSIDYVLSELERLKREIQRLEDLLVPIVKDELSGKELEEIEVEAREFNEEEWVDADELDALLEDGE</sequence>
<dbReference type="KEGG" id="tprf:A3L09_07680"/>
<dbReference type="OrthoDB" id="100749at2157"/>
<feature type="coiled-coil region" evidence="1">
    <location>
        <begin position="9"/>
        <end position="36"/>
    </location>
</feature>
<dbReference type="InterPro" id="IPR043706">
    <property type="entry name" value="DUF5646"/>
</dbReference>
<reference evidence="2 3" key="1">
    <citation type="submission" date="2016-03" db="EMBL/GenBank/DDBJ databases">
        <title>Complete genome sequence of Thermococcus profundus strain DT5432.</title>
        <authorList>
            <person name="Oger P.M."/>
        </authorList>
    </citation>
    <scope>NUCLEOTIDE SEQUENCE [LARGE SCALE GENOMIC DNA]</scope>
    <source>
        <strain evidence="2 3">DT 5432</strain>
    </source>
</reference>
<dbReference type="GeneID" id="33320287"/>
<dbReference type="EMBL" id="CP014862">
    <property type="protein sequence ID" value="ASJ03140.1"/>
    <property type="molecule type" value="Genomic_DNA"/>
</dbReference>
<accession>A0A2Z2M9D5</accession>
<name>A0A2Z2M9D5_THEPR</name>
<dbReference type="Proteomes" id="UP000250179">
    <property type="component" value="Chromosome"/>
</dbReference>
<evidence type="ECO:0000256" key="1">
    <source>
        <dbReference type="SAM" id="Coils"/>
    </source>
</evidence>
<keyword evidence="3" id="KW-1185">Reference proteome</keyword>
<keyword evidence="1" id="KW-0175">Coiled coil</keyword>
<dbReference type="Gene3D" id="6.10.250.250">
    <property type="match status" value="1"/>
</dbReference>
<dbReference type="AlphaFoldDB" id="A0A2Z2M9D5"/>
<dbReference type="Pfam" id="PF18881">
    <property type="entry name" value="DUF5646"/>
    <property type="match status" value="1"/>
</dbReference>
<evidence type="ECO:0000313" key="2">
    <source>
        <dbReference type="EMBL" id="ASJ03140.1"/>
    </source>
</evidence>
<proteinExistence type="predicted"/>
<protein>
    <submittedName>
        <fullName evidence="2">Uncharacterized protein</fullName>
    </submittedName>
</protein>
<dbReference type="RefSeq" id="WP_088858396.1">
    <property type="nucleotide sequence ID" value="NZ_CP014862.1"/>
</dbReference>
<dbReference type="SUPFAM" id="SSF141004">
    <property type="entry name" value="RelB-like"/>
    <property type="match status" value="1"/>
</dbReference>
<evidence type="ECO:0000313" key="3">
    <source>
        <dbReference type="Proteomes" id="UP000250179"/>
    </source>
</evidence>
<organism evidence="2 3">
    <name type="scientific">Thermococcus profundus</name>
    <dbReference type="NCBI Taxonomy" id="49899"/>
    <lineage>
        <taxon>Archaea</taxon>
        <taxon>Methanobacteriati</taxon>
        <taxon>Methanobacteriota</taxon>
        <taxon>Thermococci</taxon>
        <taxon>Thermococcales</taxon>
        <taxon>Thermococcaceae</taxon>
        <taxon>Thermococcus</taxon>
    </lineage>
</organism>
<gene>
    <name evidence="2" type="ORF">A3L09_07680</name>
</gene>